<reference evidence="7 8" key="1">
    <citation type="submission" date="2015-09" db="EMBL/GenBank/DDBJ databases">
        <title>Draft genome sequence of Alicyclobacillus ferrooxydans DSM 22381.</title>
        <authorList>
            <person name="Hemp J."/>
        </authorList>
    </citation>
    <scope>NUCLEOTIDE SEQUENCE [LARGE SCALE GENOMIC DNA]</scope>
    <source>
        <strain evidence="7 8">TC-34</strain>
    </source>
</reference>
<evidence type="ECO:0000313" key="7">
    <source>
        <dbReference type="EMBL" id="KPV42747.1"/>
    </source>
</evidence>
<dbReference type="Proteomes" id="UP000050482">
    <property type="component" value="Unassembled WGS sequence"/>
</dbReference>
<evidence type="ECO:0000256" key="5">
    <source>
        <dbReference type="ARBA" id="ARBA00023136"/>
    </source>
</evidence>
<keyword evidence="4 6" id="KW-1133">Transmembrane helix</keyword>
<protein>
    <submittedName>
        <fullName evidence="7">Transcriptional regulator</fullName>
    </submittedName>
</protein>
<name>A0A0P9EIS5_9BACL</name>
<dbReference type="AlphaFoldDB" id="A0A0P9EIS5"/>
<dbReference type="RefSeq" id="WP_054970064.1">
    <property type="nucleotide sequence ID" value="NZ_LJCO01000069.1"/>
</dbReference>
<dbReference type="GO" id="GO:0015360">
    <property type="term" value="F:acetate:proton symporter activity"/>
    <property type="evidence" value="ECO:0007669"/>
    <property type="project" value="TreeGrafter"/>
</dbReference>
<keyword evidence="3 6" id="KW-0812">Transmembrane</keyword>
<keyword evidence="8" id="KW-1185">Reference proteome</keyword>
<comment type="subcellular location">
    <subcellularLocation>
        <location evidence="1">Membrane</location>
        <topology evidence="1">Multi-pass membrane protein</topology>
    </subcellularLocation>
</comment>
<sequence>MSDEAKVTIADPGPLGLAGFGITTVILSLINAHVTSPNALGVVLGLALCYGGGAQLLAGMWEFKKGNTFGATAFTSYGAFWIAFYFIVHAAPKAGMGVFLLMYGILTFYLWIGTFYLNRALFFVFLTLWLAFVFLALGNFNVMGSQVGGWIGLVCGILALYTSAAGVINSVAGRTIFPVGQPMSRPQSAGGGMTRAN</sequence>
<feature type="transmembrane region" description="Helical" evidence="6">
    <location>
        <begin position="120"/>
        <end position="141"/>
    </location>
</feature>
<dbReference type="EMBL" id="LJCO01000069">
    <property type="protein sequence ID" value="KPV42747.1"/>
    <property type="molecule type" value="Genomic_DNA"/>
</dbReference>
<evidence type="ECO:0000256" key="1">
    <source>
        <dbReference type="ARBA" id="ARBA00004141"/>
    </source>
</evidence>
<feature type="transmembrane region" description="Helical" evidence="6">
    <location>
        <begin position="40"/>
        <end position="61"/>
    </location>
</feature>
<dbReference type="OrthoDB" id="9787939at2"/>
<evidence type="ECO:0000256" key="2">
    <source>
        <dbReference type="ARBA" id="ARBA00005587"/>
    </source>
</evidence>
<evidence type="ECO:0000256" key="6">
    <source>
        <dbReference type="SAM" id="Phobius"/>
    </source>
</evidence>
<organism evidence="7 8">
    <name type="scientific">Alicyclobacillus ferrooxydans</name>
    <dbReference type="NCBI Taxonomy" id="471514"/>
    <lineage>
        <taxon>Bacteria</taxon>
        <taxon>Bacillati</taxon>
        <taxon>Bacillota</taxon>
        <taxon>Bacilli</taxon>
        <taxon>Bacillales</taxon>
        <taxon>Alicyclobacillaceae</taxon>
        <taxon>Alicyclobacillus</taxon>
    </lineage>
</organism>
<dbReference type="InterPro" id="IPR047623">
    <property type="entry name" value="SatP"/>
</dbReference>
<dbReference type="Pfam" id="PF01184">
    <property type="entry name" value="Gpr1_Fun34_YaaH"/>
    <property type="match status" value="1"/>
</dbReference>
<dbReference type="NCBIfam" id="NF038013">
    <property type="entry name" value="AceTr_1"/>
    <property type="match status" value="1"/>
</dbReference>
<gene>
    <name evidence="7" type="ORF">AN477_15430</name>
</gene>
<feature type="transmembrane region" description="Helical" evidence="6">
    <location>
        <begin position="68"/>
        <end position="88"/>
    </location>
</feature>
<dbReference type="PATRIC" id="fig|471514.4.peg.4762"/>
<evidence type="ECO:0000256" key="4">
    <source>
        <dbReference type="ARBA" id="ARBA00022989"/>
    </source>
</evidence>
<evidence type="ECO:0000313" key="8">
    <source>
        <dbReference type="Proteomes" id="UP000050482"/>
    </source>
</evidence>
<feature type="transmembrane region" description="Helical" evidence="6">
    <location>
        <begin position="12"/>
        <end position="34"/>
    </location>
</feature>
<accession>A0A0P9EIS5</accession>
<keyword evidence="5 6" id="KW-0472">Membrane</keyword>
<dbReference type="PANTHER" id="PTHR30178:SF3">
    <property type="entry name" value="SUCCINATE-ACETATE_PROTON SYMPORTER SATP"/>
    <property type="match status" value="1"/>
</dbReference>
<feature type="transmembrane region" description="Helical" evidence="6">
    <location>
        <begin position="94"/>
        <end position="113"/>
    </location>
</feature>
<dbReference type="STRING" id="471514.AN477_15430"/>
<dbReference type="GO" id="GO:0005886">
    <property type="term" value="C:plasma membrane"/>
    <property type="evidence" value="ECO:0007669"/>
    <property type="project" value="TreeGrafter"/>
</dbReference>
<evidence type="ECO:0000256" key="3">
    <source>
        <dbReference type="ARBA" id="ARBA00022692"/>
    </source>
</evidence>
<comment type="similarity">
    <text evidence="2">Belongs to the acetate uptake transporter (AceTr) (TC 2.A.96) family.</text>
</comment>
<proteinExistence type="inferred from homology"/>
<dbReference type="GO" id="GO:0071422">
    <property type="term" value="P:succinate transmembrane transport"/>
    <property type="evidence" value="ECO:0007669"/>
    <property type="project" value="TreeGrafter"/>
</dbReference>
<feature type="transmembrane region" description="Helical" evidence="6">
    <location>
        <begin position="147"/>
        <end position="168"/>
    </location>
</feature>
<comment type="caution">
    <text evidence="7">The sequence shown here is derived from an EMBL/GenBank/DDBJ whole genome shotgun (WGS) entry which is preliminary data.</text>
</comment>
<dbReference type="PANTHER" id="PTHR30178">
    <property type="entry name" value="INNER MEMBRANE PROTEIN YAAH"/>
    <property type="match status" value="1"/>
</dbReference>
<dbReference type="InterPro" id="IPR000791">
    <property type="entry name" value="Gpr1/Fun34/SatP-like"/>
</dbReference>